<sequence length="411" mass="41142">MPNSDEGIELPQQGKRESRSLLDRAHVPGGVLAVNTKRTDDATIWGLGSSSAPTSAKSVRGVQSPGYKEAALGSAAFEIETPRVSAPSSFCLPDQLEFPPEEPNHKLPTTMKFLALTTLASGAYAGVLVQRDLATIQAAMTSAGQGIDGLGTAIKGFSGDPAPVLAASNTLIQALKDGKAKVDPSSDLTLADALGLQAPAGDLQKKGDALLADLKTAVPTIEKAGMCEVTFTQTSDINTAAKALIDSVVSKVPTAAQGIAQGIVAGLLKDLQDAQDAVGPANCKNSATPPASSSAAPPATSAAPPSSSAAPPATSEAPPATTQAPPSSSAAPPATTEAPPATTEAPPATTGAPPVTSAAPPASDTCPAASTVTVTAIDSKHCTPTPTCTKKPPVTVTTTKKACPTKTKLPW</sequence>
<evidence type="ECO:0000256" key="1">
    <source>
        <dbReference type="SAM" id="MobiDB-lite"/>
    </source>
</evidence>
<dbReference type="GO" id="GO:0005576">
    <property type="term" value="C:extracellular region"/>
    <property type="evidence" value="ECO:0007669"/>
    <property type="project" value="TreeGrafter"/>
</dbReference>
<dbReference type="PANTHER" id="PTHR38123">
    <property type="entry name" value="CELL WALL SERINE-THREONINE-RICH GALACTOMANNOPROTEIN MP1 (AFU_ORTHOLOGUE AFUA_4G03240)"/>
    <property type="match status" value="1"/>
</dbReference>
<evidence type="ECO:0008006" key="4">
    <source>
        <dbReference type="Google" id="ProtNLM"/>
    </source>
</evidence>
<dbReference type="InterPro" id="IPR021054">
    <property type="entry name" value="Cell_wall_mannoprotein_1"/>
</dbReference>
<dbReference type="Gene3D" id="1.20.1280.140">
    <property type="match status" value="1"/>
</dbReference>
<proteinExistence type="predicted"/>
<dbReference type="EMBL" id="CP058932">
    <property type="protein sequence ID" value="QLI65385.1"/>
    <property type="molecule type" value="Genomic_DNA"/>
</dbReference>
<evidence type="ECO:0000313" key="3">
    <source>
        <dbReference type="Proteomes" id="UP000510686"/>
    </source>
</evidence>
<dbReference type="RefSeq" id="XP_014549364.2">
    <property type="nucleotide sequence ID" value="XM_014693878.2"/>
</dbReference>
<accession>A0A7D5YVK8</accession>
<gene>
    <name evidence="2" type="ORF">G6M90_00g011590</name>
</gene>
<evidence type="ECO:0000313" key="2">
    <source>
        <dbReference type="EMBL" id="QLI65385.1"/>
    </source>
</evidence>
<feature type="compositionally biased region" description="Low complexity" evidence="1">
    <location>
        <begin position="382"/>
        <end position="411"/>
    </location>
</feature>
<dbReference type="Pfam" id="PF12296">
    <property type="entry name" value="HsbA"/>
    <property type="match status" value="1"/>
</dbReference>
<dbReference type="KEGG" id="mbrn:26238808"/>
<dbReference type="Proteomes" id="UP000510686">
    <property type="component" value="Chromosome 1"/>
</dbReference>
<feature type="region of interest" description="Disordered" evidence="1">
    <location>
        <begin position="379"/>
        <end position="411"/>
    </location>
</feature>
<dbReference type="GeneID" id="26238808"/>
<dbReference type="PANTHER" id="PTHR38123:SF6">
    <property type="entry name" value="CELL WALL SERINE-THREONINE-RICH GALACTOMANNOPROTEIN MP1 (AFU_ORTHOLOGUE AFUA_4G03240)"/>
    <property type="match status" value="1"/>
</dbReference>
<feature type="region of interest" description="Disordered" evidence="1">
    <location>
        <begin position="279"/>
        <end position="367"/>
    </location>
</feature>
<dbReference type="OrthoDB" id="2422134at2759"/>
<reference evidence="2 3" key="1">
    <citation type="submission" date="2020-07" db="EMBL/GenBank/DDBJ databases">
        <title>Telomere length de novo assembly of all 7 chromosomes of the fungus, Metarhizium brunneum, using a novel assembly pipeline.</title>
        <authorList>
            <person name="Saud z."/>
            <person name="Kortsinoglou A."/>
            <person name="Kouvelis V.N."/>
            <person name="Butt T.M."/>
        </authorList>
    </citation>
    <scope>NUCLEOTIDE SEQUENCE [LARGE SCALE GENOMIC DNA]</scope>
    <source>
        <strain evidence="2 3">4556</strain>
    </source>
</reference>
<keyword evidence="3" id="KW-1185">Reference proteome</keyword>
<name>A0A7D5YVK8_9HYPO</name>
<protein>
    <recommendedName>
        <fullName evidence="4">Cell wall mannoprotein 1</fullName>
    </recommendedName>
</protein>
<organism evidence="2 3">
    <name type="scientific">Metarhizium brunneum</name>
    <dbReference type="NCBI Taxonomy" id="500148"/>
    <lineage>
        <taxon>Eukaryota</taxon>
        <taxon>Fungi</taxon>
        <taxon>Dikarya</taxon>
        <taxon>Ascomycota</taxon>
        <taxon>Pezizomycotina</taxon>
        <taxon>Sordariomycetes</taxon>
        <taxon>Hypocreomycetidae</taxon>
        <taxon>Hypocreales</taxon>
        <taxon>Clavicipitaceae</taxon>
        <taxon>Metarhizium</taxon>
    </lineage>
</organism>
<feature type="compositionally biased region" description="Low complexity" evidence="1">
    <location>
        <begin position="286"/>
        <end position="363"/>
    </location>
</feature>
<feature type="region of interest" description="Disordered" evidence="1">
    <location>
        <begin position="1"/>
        <end position="22"/>
    </location>
</feature>
<dbReference type="AlphaFoldDB" id="A0A7D5YVK8"/>